<accession>C8ZG57</accession>
<evidence type="ECO:0000313" key="1">
    <source>
        <dbReference type="EMBL" id="CAY82430.1"/>
    </source>
</evidence>
<dbReference type="AlphaFoldDB" id="C8ZG57"/>
<name>C8ZG57_YEAS8</name>
<sequence>MSCTPFINQVIHKDYTLPQFWNLLKLVLDTQINILEFCIIHHVVQSFCTTIRVGNPKYLHCFYLNTANLNYKILNPLMLYYFLHSKEYRVPPLSNLEYPNFQPVAKRWYFLVHFLGLILNNF</sequence>
<gene>
    <name evidence="1" type="ORF">EC1118_1N9_1783g</name>
</gene>
<reference evidence="1" key="1">
    <citation type="journal article" date="2009" name="Proc. Natl. Acad. Sci. U.S.A.">
        <title>Eukaryote-to-eukaryote gene transfer events revealed by the genome sequence of the wine yeast Saccharomyces cerevisiae EC1118.</title>
        <authorList>
            <person name="Novo M."/>
            <person name="Bigey F."/>
            <person name="Beyne E."/>
            <person name="Galeote V."/>
            <person name="Gavory F."/>
            <person name="Mallet S."/>
            <person name="Cambot B."/>
            <person name="Legras J.L."/>
            <person name="Wincker P."/>
            <person name="Casaregola S."/>
            <person name="Dequin S."/>
        </authorList>
    </citation>
    <scope>NUCLEOTIDE SEQUENCE [LARGE SCALE GENOMIC DNA]</scope>
    <source>
        <strain evidence="1">Lalvin EC1118</strain>
        <strain>Lalvin EC1118 / Prise de mousse</strain>
    </source>
</reference>
<dbReference type="HOGENOM" id="CLU_2028525_0_0_1"/>
<proteinExistence type="predicted"/>
<dbReference type="EMBL" id="FN393086">
    <property type="protein sequence ID" value="CAY82430.1"/>
    <property type="molecule type" value="Genomic_DNA"/>
</dbReference>
<organism evidence="1">
    <name type="scientific">Saccharomyces cerevisiae (strain Lalvin EC1118 / Prise de mousse)</name>
    <name type="common">Baker's yeast</name>
    <dbReference type="NCBI Taxonomy" id="643680"/>
    <lineage>
        <taxon>Eukaryota</taxon>
        <taxon>Fungi</taxon>
        <taxon>Dikarya</taxon>
        <taxon>Ascomycota</taxon>
        <taxon>Saccharomycotina</taxon>
        <taxon>Saccharomycetes</taxon>
        <taxon>Saccharomycetales</taxon>
        <taxon>Saccharomycetaceae</taxon>
        <taxon>Saccharomyces</taxon>
    </lineage>
</organism>
<protein>
    <submittedName>
        <fullName evidence="1">EC1118_1N9_1783p</fullName>
    </submittedName>
</protein>